<dbReference type="InterPro" id="IPR012340">
    <property type="entry name" value="NA-bd_OB-fold"/>
</dbReference>
<dbReference type="Proteomes" id="UP000078447">
    <property type="component" value="Unassembled WGS sequence"/>
</dbReference>
<proteinExistence type="predicted"/>
<evidence type="ECO:0000313" key="1">
    <source>
        <dbReference type="EMBL" id="OAN15264.1"/>
    </source>
</evidence>
<gene>
    <name evidence="1" type="ORF">A3783_04805</name>
</gene>
<reference evidence="1 2" key="1">
    <citation type="submission" date="2016-03" db="EMBL/GenBank/DDBJ databases">
        <authorList>
            <person name="Cho S.-Y."/>
            <person name="Lim S."/>
            <person name="Kim H."/>
            <person name="Soh E.H."/>
            <person name="Moon J.S."/>
        </authorList>
    </citation>
    <scope>NUCLEOTIDE SEQUENCE [LARGE SCALE GENOMIC DNA]</scope>
    <source>
        <strain evidence="1 2">KCTC 3810</strain>
    </source>
</reference>
<keyword evidence="2" id="KW-1185">Reference proteome</keyword>
<dbReference type="EMBL" id="LVVL01000001">
    <property type="protein sequence ID" value="OAN15264.1"/>
    <property type="molecule type" value="Genomic_DNA"/>
</dbReference>
<protein>
    <submittedName>
        <fullName evidence="1">Uncharacterized protein</fullName>
    </submittedName>
</protein>
<name>A0ABX2VAK2_9BACL</name>
<dbReference type="SUPFAM" id="SSF50249">
    <property type="entry name" value="Nucleic acid-binding proteins"/>
    <property type="match status" value="1"/>
</dbReference>
<comment type="caution">
    <text evidence="1">The sequence shown here is derived from an EMBL/GenBank/DDBJ whole genome shotgun (WGS) entry which is preliminary data.</text>
</comment>
<accession>A0ABX2VAK2</accession>
<evidence type="ECO:0000313" key="2">
    <source>
        <dbReference type="Proteomes" id="UP000078447"/>
    </source>
</evidence>
<dbReference type="RefSeq" id="WP_026832809.1">
    <property type="nucleotide sequence ID" value="NZ_LVVL01000001.1"/>
</dbReference>
<dbReference type="Gene3D" id="2.40.50.140">
    <property type="entry name" value="Nucleic acid-binding proteins"/>
    <property type="match status" value="1"/>
</dbReference>
<organism evidence="1 2">
    <name type="scientific">Exiguobacterium undae</name>
    <dbReference type="NCBI Taxonomy" id="169177"/>
    <lineage>
        <taxon>Bacteria</taxon>
        <taxon>Bacillati</taxon>
        <taxon>Bacillota</taxon>
        <taxon>Bacilli</taxon>
        <taxon>Bacillales</taxon>
        <taxon>Bacillales Family XII. Incertae Sedis</taxon>
        <taxon>Exiguobacterium</taxon>
    </lineage>
</organism>
<sequence length="112" mass="12541">MHPIKPFVTLDQLESLDIRVGTIRSLQTSDEEPALLLLLIDFLEFQQSVFLDWKETRFEYEEIIGKQALVALNVPGLVVGSSGRILELGSLDQLMPVLVCPEHPIPDGSRLT</sequence>